<dbReference type="GO" id="GO:0008168">
    <property type="term" value="F:methyltransferase activity"/>
    <property type="evidence" value="ECO:0007669"/>
    <property type="project" value="UniProtKB-KW"/>
</dbReference>
<dbReference type="AlphaFoldDB" id="D3S1D3"/>
<dbReference type="InterPro" id="IPR029063">
    <property type="entry name" value="SAM-dependent_MTases_sf"/>
</dbReference>
<evidence type="ECO:0000256" key="1">
    <source>
        <dbReference type="ARBA" id="ARBA00004953"/>
    </source>
</evidence>
<keyword evidence="8" id="KW-1185">Reference proteome</keyword>
<evidence type="ECO:0000256" key="6">
    <source>
        <dbReference type="ARBA" id="ARBA00022884"/>
    </source>
</evidence>
<evidence type="ECO:0000256" key="5">
    <source>
        <dbReference type="ARBA" id="ARBA00022691"/>
    </source>
</evidence>
<name>D3S1D3_FERPA</name>
<dbReference type="HOGENOM" id="CLU_094143_1_0_2"/>
<proteinExistence type="predicted"/>
<dbReference type="KEGG" id="fpl:Ferp_2273"/>
<dbReference type="InterPro" id="IPR001737">
    <property type="entry name" value="KsgA/Erm"/>
</dbReference>
<dbReference type="PANTHER" id="PTHR43182:SF1">
    <property type="entry name" value="COBALT-PRECORRIN-7 C(5)-METHYLTRANSFERASE"/>
    <property type="match status" value="1"/>
</dbReference>
<dbReference type="RefSeq" id="WP_012966734.1">
    <property type="nucleotide sequence ID" value="NC_013849.1"/>
</dbReference>
<evidence type="ECO:0000256" key="2">
    <source>
        <dbReference type="ARBA" id="ARBA00022573"/>
    </source>
</evidence>
<dbReference type="GO" id="GO:0009236">
    <property type="term" value="P:cobalamin biosynthetic process"/>
    <property type="evidence" value="ECO:0007669"/>
    <property type="project" value="UniProtKB-KW"/>
</dbReference>
<evidence type="ECO:0000256" key="3">
    <source>
        <dbReference type="ARBA" id="ARBA00022603"/>
    </source>
</evidence>
<dbReference type="GO" id="GO:0032259">
    <property type="term" value="P:methylation"/>
    <property type="evidence" value="ECO:0007669"/>
    <property type="project" value="UniProtKB-KW"/>
</dbReference>
<keyword evidence="5" id="KW-0949">S-adenosyl-L-methionine</keyword>
<dbReference type="OrthoDB" id="6027at2157"/>
<keyword evidence="2" id="KW-0169">Cobalamin biosynthesis</keyword>
<comment type="pathway">
    <text evidence="1">Cofactor biosynthesis; adenosylcobalamin biosynthesis.</text>
</comment>
<reference evidence="8" key="1">
    <citation type="submission" date="2010-02" db="EMBL/GenBank/DDBJ databases">
        <title>Complete sequence of Ferroglobus placidus DSM 10642.</title>
        <authorList>
            <consortium name="US DOE Joint Genome Institute"/>
            <person name="Lucas S."/>
            <person name="Copeland A."/>
            <person name="Lapidus A."/>
            <person name="Cheng J.-F."/>
            <person name="Bruce D."/>
            <person name="Goodwin L."/>
            <person name="Pitluck S."/>
            <person name="Saunders E."/>
            <person name="Brettin T."/>
            <person name="Detter J.C."/>
            <person name="Han C."/>
            <person name="Tapia R."/>
            <person name="Larimer F."/>
            <person name="Land M."/>
            <person name="Hauser L."/>
            <person name="Kyrpides N."/>
            <person name="Ivanova N."/>
            <person name="Holmes D."/>
            <person name="Lovley D."/>
            <person name="Kyrpides N."/>
            <person name="Anderson I.J."/>
            <person name="Woyke T."/>
        </authorList>
    </citation>
    <scope>NUCLEOTIDE SEQUENCE [LARGE SCALE GENOMIC DNA]</scope>
    <source>
        <strain evidence="8">DSM 10642 / AEDII12DO</strain>
    </source>
</reference>
<keyword evidence="4 7" id="KW-0808">Transferase</keyword>
<gene>
    <name evidence="7" type="ordered locus">Ferp_2273</name>
</gene>
<evidence type="ECO:0000256" key="4">
    <source>
        <dbReference type="ARBA" id="ARBA00022679"/>
    </source>
</evidence>
<reference evidence="7 8" key="2">
    <citation type="journal article" date="2011" name="Stand. Genomic Sci.">
        <title>Complete genome sequence of Ferroglobus placidus AEDII12DO.</title>
        <authorList>
            <person name="Anderson I."/>
            <person name="Risso C."/>
            <person name="Holmes D."/>
            <person name="Lucas S."/>
            <person name="Copeland A."/>
            <person name="Lapidus A."/>
            <person name="Cheng J.F."/>
            <person name="Bruce D."/>
            <person name="Goodwin L."/>
            <person name="Pitluck S."/>
            <person name="Saunders E."/>
            <person name="Brettin T."/>
            <person name="Detter J.C."/>
            <person name="Han C."/>
            <person name="Tapia R."/>
            <person name="Larimer F."/>
            <person name="Land M."/>
            <person name="Hauser L."/>
            <person name="Woyke T."/>
            <person name="Lovley D."/>
            <person name="Kyrpides N."/>
            <person name="Ivanova N."/>
        </authorList>
    </citation>
    <scope>NUCLEOTIDE SEQUENCE [LARGE SCALE GENOMIC DNA]</scope>
    <source>
        <strain evidence="8">DSM 10642 / AEDII12DO</strain>
    </source>
</reference>
<dbReference type="Pfam" id="PF00398">
    <property type="entry name" value="RrnaAD"/>
    <property type="match status" value="1"/>
</dbReference>
<dbReference type="InterPro" id="IPR050714">
    <property type="entry name" value="Cobalamin_biosynth_MTase"/>
</dbReference>
<dbReference type="PANTHER" id="PTHR43182">
    <property type="entry name" value="COBALT-PRECORRIN-6B C(15)-METHYLTRANSFERASE (DECARBOXYLATING)"/>
    <property type="match status" value="1"/>
</dbReference>
<evidence type="ECO:0000313" key="7">
    <source>
        <dbReference type="EMBL" id="ADC66397.1"/>
    </source>
</evidence>
<dbReference type="PaxDb" id="589924-Ferp_2273"/>
<keyword evidence="3 7" id="KW-0489">Methyltransferase</keyword>
<dbReference type="GeneID" id="8779812"/>
<dbReference type="eggNOG" id="arCOG00977">
    <property type="taxonomic scope" value="Archaea"/>
</dbReference>
<dbReference type="STRING" id="589924.Ferp_2273"/>
<dbReference type="EMBL" id="CP001899">
    <property type="protein sequence ID" value="ADC66397.1"/>
    <property type="molecule type" value="Genomic_DNA"/>
</dbReference>
<dbReference type="CDD" id="cd02440">
    <property type="entry name" value="AdoMet_MTases"/>
    <property type="match status" value="1"/>
</dbReference>
<dbReference type="Gene3D" id="3.40.50.150">
    <property type="entry name" value="Vaccinia Virus protein VP39"/>
    <property type="match status" value="1"/>
</dbReference>
<sequence length="165" mass="18142">MKFTKEEVIGVAFSKLKPKSDEVFADVGAGSGAVTEFFSPYVRKVYAVEIDEAACEGLRKRFKGNEKVEVLNMNGKDFFENYECDKAFIGGTKNLEEMIEVCNAKKVVISAARVEVAVKALKCLKKKEAFEEVVIVNISKSYELAGGTAFKNLNPVFLVVGCFTG</sequence>
<dbReference type="Proteomes" id="UP000002613">
    <property type="component" value="Chromosome"/>
</dbReference>
<dbReference type="SUPFAM" id="SSF53335">
    <property type="entry name" value="S-adenosyl-L-methionine-dependent methyltransferases"/>
    <property type="match status" value="1"/>
</dbReference>
<dbReference type="GO" id="GO:0003723">
    <property type="term" value="F:RNA binding"/>
    <property type="evidence" value="ECO:0007669"/>
    <property type="project" value="UniProtKB-KW"/>
</dbReference>
<protein>
    <submittedName>
        <fullName evidence="7">Ribosomal RNA adenine methylase transferase</fullName>
    </submittedName>
</protein>
<keyword evidence="6" id="KW-0694">RNA-binding</keyword>
<evidence type="ECO:0000313" key="8">
    <source>
        <dbReference type="Proteomes" id="UP000002613"/>
    </source>
</evidence>
<organism evidence="7 8">
    <name type="scientific">Ferroglobus placidus (strain DSM 10642 / AEDII12DO)</name>
    <dbReference type="NCBI Taxonomy" id="589924"/>
    <lineage>
        <taxon>Archaea</taxon>
        <taxon>Methanobacteriati</taxon>
        <taxon>Methanobacteriota</taxon>
        <taxon>Archaeoglobi</taxon>
        <taxon>Archaeoglobales</taxon>
        <taxon>Archaeoglobaceae</taxon>
        <taxon>Ferroglobus</taxon>
    </lineage>
</organism>
<accession>D3S1D3</accession>